<gene>
    <name evidence="1" type="ORF">VKT23_009697</name>
</gene>
<evidence type="ECO:0008006" key="3">
    <source>
        <dbReference type="Google" id="ProtNLM"/>
    </source>
</evidence>
<keyword evidence="2" id="KW-1185">Reference proteome</keyword>
<name>A0ABR1JJ05_9AGAR</name>
<organism evidence="1 2">
    <name type="scientific">Marasmiellus scandens</name>
    <dbReference type="NCBI Taxonomy" id="2682957"/>
    <lineage>
        <taxon>Eukaryota</taxon>
        <taxon>Fungi</taxon>
        <taxon>Dikarya</taxon>
        <taxon>Basidiomycota</taxon>
        <taxon>Agaricomycotina</taxon>
        <taxon>Agaricomycetes</taxon>
        <taxon>Agaricomycetidae</taxon>
        <taxon>Agaricales</taxon>
        <taxon>Marasmiineae</taxon>
        <taxon>Omphalotaceae</taxon>
        <taxon>Marasmiellus</taxon>
    </lineage>
</organism>
<proteinExistence type="predicted"/>
<dbReference type="Proteomes" id="UP001498398">
    <property type="component" value="Unassembled WGS sequence"/>
</dbReference>
<evidence type="ECO:0000313" key="2">
    <source>
        <dbReference type="Proteomes" id="UP001498398"/>
    </source>
</evidence>
<comment type="caution">
    <text evidence="1">The sequence shown here is derived from an EMBL/GenBank/DDBJ whole genome shotgun (WGS) entry which is preliminary data.</text>
</comment>
<dbReference type="EMBL" id="JBANRG010000017">
    <property type="protein sequence ID" value="KAK7458698.1"/>
    <property type="molecule type" value="Genomic_DNA"/>
</dbReference>
<sequence length="556" mass="63788">MTEQLQLVRHITFIPASTNQFNKLPTETITNIFLFACLSPRPHHPHRIDPEYPLPELALSAVCHQWRDIFLKTPYLWTQLQVVFPFGINDKEVEGVMCWLKRTKGNDGAPDWPLDIHITADRYSRRRFWKGENAADILPPLVGSLNRWRDFLFVQPIETIIYLLGYMETRVGWFSEMKLLETFDLVVTDNFRFYNVVPDRAYVVFPHTGMKALKRMGFASTAYPTNILDYFELPTSAPCLTTIKLTNVTSLDQEGLGWVRGLLLRYPTLEEAWFEEVYHLHPPNPALHLSLGDLDGGSDSVPNLKHLFLQVEAFGFDVALVNLKLPKLERLSLKALFTNPSIPTTTDLFDGILLRLQENSRFPLKSLTLHDINVSVDYLDQFLRGVNGTLEALSLPDCHKFQFAELVDRLNYGYPDMRSLLPKETEFWLPSPMPVLPRLSKLLMVGSSSIPGEIDGVVTFVLRRACTEGWTSNSVWDRVVPLRNARIQFNGLALSFEQMLNLMEITTMQKNEEIEFKYPLPPIDDPFVLTLGKDAMNICLRDCRCDNCLRLTYSEA</sequence>
<evidence type="ECO:0000313" key="1">
    <source>
        <dbReference type="EMBL" id="KAK7458698.1"/>
    </source>
</evidence>
<dbReference type="Gene3D" id="1.20.1280.50">
    <property type="match status" value="1"/>
</dbReference>
<reference evidence="1 2" key="1">
    <citation type="submission" date="2024-01" db="EMBL/GenBank/DDBJ databases">
        <title>A draft genome for the cacao thread blight pathogen Marasmiellus scandens.</title>
        <authorList>
            <person name="Baruah I.K."/>
            <person name="Leung J."/>
            <person name="Bukari Y."/>
            <person name="Amoako-Attah I."/>
            <person name="Meinhardt L.W."/>
            <person name="Bailey B.A."/>
            <person name="Cohen S.P."/>
        </authorList>
    </citation>
    <scope>NUCLEOTIDE SEQUENCE [LARGE SCALE GENOMIC DNA]</scope>
    <source>
        <strain evidence="1 2">GH-19</strain>
    </source>
</reference>
<accession>A0ABR1JJ05</accession>
<protein>
    <recommendedName>
        <fullName evidence="3">F-box domain-containing protein</fullName>
    </recommendedName>
</protein>